<comment type="caution">
    <text evidence="1">The sequence shown here is derived from an EMBL/GenBank/DDBJ whole genome shotgun (WGS) entry which is preliminary data.</text>
</comment>
<proteinExistence type="predicted"/>
<keyword evidence="2" id="KW-1185">Reference proteome</keyword>
<sequence length="1114" mass="126675">MFISIYRDYLDFVEEIAKTVMWNLGFMQSLAKENARSLKVKSGDVHITWSNLTFSSYYNDLCQGKSIAPELLRAIEESAISVIIFSKNYASSTWCLDELVKIMNCHKKSGHIVLPVFYDVSPVDVRKQEGDFGEGFARNYKTDKMKIWREALVEAANLAGWDLKNFANGHQATCIKDIVKRVQRELNQITSVTVDENLIGLEYRIEEVISLLDVPDDVCMIGIWGMGGAGKTTLARALFDEIRYHFEGVSFLENIREASQQYGLQHLQKLLLEDITKEENLRVRSVVDGKRMLIKRLARKKILLVLDDVNALSQLEALAGSFSWFDKGSRIVITTRDEHVLVGHGVKDKNIYKISLLNDNEASELFKCYAFKRSIPSKEYKEASQQVVHYATGLPLTLKVLGSFLCGKNLAEWTSALNKLKKIPEKETMEILKLSYDSLDHEYQEAFLHIACFFRGWEKDIVFRILESCGCYPHIVVRVLEQKSLINISNERLWMHDLIQEMGKHIVRRKQPNELGRRSRLWDPHEIADILKENTGKEEIKAIVVGNLHEVDSMNISEALRNMKKLRLLYFHAMTEEMTPHGPEYLPNELQWLTWYHFNLDSLPESFHANKLVGLEMPRSKIIQLWDWRKVKVLHNLKFLDLSYLKLTKAPDFNQIPNLERLNLGFCLNLLEVHTSVGVLKRLIYLSLSGCSNLKHLPESLGNLVCLAELNVSHCMIEELPPTIGNLYNLVQLNLSYCQNLKSLPNTITRLHSLETLDLHHCLNLKEFPENLDGLERLENLIASSIGVSHLPDAISSLKCLKNLDLHHCLSIEMPLNLSAVCSEIGIRQNLAYLNLSCCIQLKEFPESIGNLENLTKLDLSHNMIPELPSSIGNLTKLIRLNLTCCQNLKRLPATITRLKDLETVQLHGCISLESLPENLGQLESLENLIVSSTGIRSIPNSISRCKHLKNLNVHDCKSLTYLPPALGDIESLEVLRASSSAIMGIPDSICSSKSLRILDFRCCLNLQELPTYLSSIESLEEVYISGTRVSELPPSIDGFKVTKGFMIKKLTHPDNILWSITRDLKSTKMQELGASLVQKEFKQELLRAIEESTIIVILLSKNYASSTGAWMNL</sequence>
<name>A0ACB9FWF0_9ASTR</name>
<reference evidence="1 2" key="2">
    <citation type="journal article" date="2022" name="Mol. Ecol. Resour.">
        <title>The genomes of chicory, endive, great burdock and yacon provide insights into Asteraceae paleo-polyploidization history and plant inulin production.</title>
        <authorList>
            <person name="Fan W."/>
            <person name="Wang S."/>
            <person name="Wang H."/>
            <person name="Wang A."/>
            <person name="Jiang F."/>
            <person name="Liu H."/>
            <person name="Zhao H."/>
            <person name="Xu D."/>
            <person name="Zhang Y."/>
        </authorList>
    </citation>
    <scope>NUCLEOTIDE SEQUENCE [LARGE SCALE GENOMIC DNA]</scope>
    <source>
        <strain evidence="2">cv. Yunnan</strain>
        <tissue evidence="1">Leaves</tissue>
    </source>
</reference>
<organism evidence="1 2">
    <name type="scientific">Smallanthus sonchifolius</name>
    <dbReference type="NCBI Taxonomy" id="185202"/>
    <lineage>
        <taxon>Eukaryota</taxon>
        <taxon>Viridiplantae</taxon>
        <taxon>Streptophyta</taxon>
        <taxon>Embryophyta</taxon>
        <taxon>Tracheophyta</taxon>
        <taxon>Spermatophyta</taxon>
        <taxon>Magnoliopsida</taxon>
        <taxon>eudicotyledons</taxon>
        <taxon>Gunneridae</taxon>
        <taxon>Pentapetalae</taxon>
        <taxon>asterids</taxon>
        <taxon>campanulids</taxon>
        <taxon>Asterales</taxon>
        <taxon>Asteraceae</taxon>
        <taxon>Asteroideae</taxon>
        <taxon>Heliantheae alliance</taxon>
        <taxon>Millerieae</taxon>
        <taxon>Smallanthus</taxon>
    </lineage>
</organism>
<accession>A0ACB9FWF0</accession>
<protein>
    <submittedName>
        <fullName evidence="1">Uncharacterized protein</fullName>
    </submittedName>
</protein>
<reference evidence="2" key="1">
    <citation type="journal article" date="2022" name="Mol. Ecol. Resour.">
        <title>The genomes of chicory, endive, great burdock and yacon provide insights into Asteraceae palaeo-polyploidization history and plant inulin production.</title>
        <authorList>
            <person name="Fan W."/>
            <person name="Wang S."/>
            <person name="Wang H."/>
            <person name="Wang A."/>
            <person name="Jiang F."/>
            <person name="Liu H."/>
            <person name="Zhao H."/>
            <person name="Xu D."/>
            <person name="Zhang Y."/>
        </authorList>
    </citation>
    <scope>NUCLEOTIDE SEQUENCE [LARGE SCALE GENOMIC DNA]</scope>
    <source>
        <strain evidence="2">cv. Yunnan</strain>
    </source>
</reference>
<dbReference type="Proteomes" id="UP001056120">
    <property type="component" value="Linkage Group LG16"/>
</dbReference>
<evidence type="ECO:0000313" key="2">
    <source>
        <dbReference type="Proteomes" id="UP001056120"/>
    </source>
</evidence>
<dbReference type="EMBL" id="CM042033">
    <property type="protein sequence ID" value="KAI3775470.1"/>
    <property type="molecule type" value="Genomic_DNA"/>
</dbReference>
<evidence type="ECO:0000313" key="1">
    <source>
        <dbReference type="EMBL" id="KAI3775470.1"/>
    </source>
</evidence>
<gene>
    <name evidence="1" type="ORF">L1987_50047</name>
</gene>